<sequence>MQNPPAPRSEGGKESEGNYLRKQRAAAAIKSDTLPDFRRRSSSDSTPRPPPAPAPRFLDPARRQYTPEKLLNHRVDAAMASSSASSKVHTSPSKASYGRTTYDSKLVSREMHRLGNLAHLPAGLAPGLSQAPSVTSLALPAPGSMAQVSLASTASADPWGALHVQVLPLFNREPLRIPIEDLNGLVKRHIQSVVSSSPSKAIATLEHDAAELIASGMVTLNSKLAGTDDEALIRRVVETWSFFWDEVLTYLEGVLLPLHTDPLVSTLYRGKPHRPSSPRQTSKGNIPFMNGSSLPSNYIDVRTIALRSFRDKVVVPLASRLRACIINRQEKENINAAPAADAARVDVAELSARTTNVAYVRPPQPSAGEQAVTDLLRAVRSPRPQFDAKAMTTPISPARAPSFLSGGLPRDRRGRVAQKNLDRVGIKITEEEEDIFGDETPRIAQGLTDRDREREFLEALRSPDIDSHSLAVKGGWGLGPGGALDSAKPEEEEDEPLNWDEAQAVVERMVGMSMNGQSEMRRRP</sequence>
<feature type="region of interest" description="Disordered" evidence="1">
    <location>
        <begin position="1"/>
        <end position="62"/>
    </location>
</feature>
<reference evidence="2" key="1">
    <citation type="submission" date="2020-05" db="EMBL/GenBank/DDBJ databases">
        <title>Mycena genomes resolve the evolution of fungal bioluminescence.</title>
        <authorList>
            <person name="Tsai I.J."/>
        </authorList>
    </citation>
    <scope>NUCLEOTIDE SEQUENCE</scope>
    <source>
        <strain evidence="2">CCC161011</strain>
    </source>
</reference>
<comment type="caution">
    <text evidence="2">The sequence shown here is derived from an EMBL/GenBank/DDBJ whole genome shotgun (WGS) entry which is preliminary data.</text>
</comment>
<organism evidence="2 3">
    <name type="scientific">Mycena venus</name>
    <dbReference type="NCBI Taxonomy" id="2733690"/>
    <lineage>
        <taxon>Eukaryota</taxon>
        <taxon>Fungi</taxon>
        <taxon>Dikarya</taxon>
        <taxon>Basidiomycota</taxon>
        <taxon>Agaricomycotina</taxon>
        <taxon>Agaricomycetes</taxon>
        <taxon>Agaricomycetidae</taxon>
        <taxon>Agaricales</taxon>
        <taxon>Marasmiineae</taxon>
        <taxon>Mycenaceae</taxon>
        <taxon>Mycena</taxon>
    </lineage>
</organism>
<keyword evidence="3" id="KW-1185">Reference proteome</keyword>
<evidence type="ECO:0000313" key="2">
    <source>
        <dbReference type="EMBL" id="KAF7362051.1"/>
    </source>
</evidence>
<feature type="region of interest" description="Disordered" evidence="1">
    <location>
        <begin position="269"/>
        <end position="289"/>
    </location>
</feature>
<feature type="region of interest" description="Disordered" evidence="1">
    <location>
        <begin position="78"/>
        <end position="98"/>
    </location>
</feature>
<dbReference type="AlphaFoldDB" id="A0A8H7D7W3"/>
<dbReference type="Proteomes" id="UP000620124">
    <property type="component" value="Unassembled WGS sequence"/>
</dbReference>
<dbReference type="PANTHER" id="PTHR32428:SF2">
    <property type="entry name" value="TARGET OF RAPAMYCIN COMPLEX 2 SUBUNIT BIT61-RELATED"/>
    <property type="match status" value="1"/>
</dbReference>
<dbReference type="Pfam" id="PF08539">
    <property type="entry name" value="HbrB"/>
    <property type="match status" value="1"/>
</dbReference>
<dbReference type="OrthoDB" id="2290221at2759"/>
<accession>A0A8H7D7W3</accession>
<evidence type="ECO:0008006" key="4">
    <source>
        <dbReference type="Google" id="ProtNLM"/>
    </source>
</evidence>
<proteinExistence type="predicted"/>
<dbReference type="GO" id="GO:0038203">
    <property type="term" value="P:TORC2 signaling"/>
    <property type="evidence" value="ECO:0007669"/>
    <property type="project" value="TreeGrafter"/>
</dbReference>
<feature type="region of interest" description="Disordered" evidence="1">
    <location>
        <begin position="471"/>
        <end position="497"/>
    </location>
</feature>
<evidence type="ECO:0000256" key="1">
    <source>
        <dbReference type="SAM" id="MobiDB-lite"/>
    </source>
</evidence>
<name>A0A8H7D7W3_9AGAR</name>
<dbReference type="EMBL" id="JACAZI010000004">
    <property type="protein sequence ID" value="KAF7362051.1"/>
    <property type="molecule type" value="Genomic_DNA"/>
</dbReference>
<feature type="compositionally biased region" description="Basic and acidic residues" evidence="1">
    <location>
        <begin position="33"/>
        <end position="42"/>
    </location>
</feature>
<feature type="compositionally biased region" description="Polar residues" evidence="1">
    <location>
        <begin position="277"/>
        <end position="289"/>
    </location>
</feature>
<protein>
    <recommendedName>
        <fullName evidence="4">HbrB-domain-containing protein</fullName>
    </recommendedName>
</protein>
<dbReference type="PANTHER" id="PTHR32428">
    <property type="entry name" value="TARGET OF RAPAMYCIN COMPLEX 2 SUBUNIT BIT61-RELATED"/>
    <property type="match status" value="1"/>
</dbReference>
<dbReference type="GO" id="GO:0031932">
    <property type="term" value="C:TORC2 complex"/>
    <property type="evidence" value="ECO:0007669"/>
    <property type="project" value="TreeGrafter"/>
</dbReference>
<feature type="compositionally biased region" description="Polar residues" evidence="1">
    <location>
        <begin position="87"/>
        <end position="98"/>
    </location>
</feature>
<dbReference type="InterPro" id="IPR013745">
    <property type="entry name" value="Bit61/PRR5"/>
</dbReference>
<evidence type="ECO:0000313" key="3">
    <source>
        <dbReference type="Proteomes" id="UP000620124"/>
    </source>
</evidence>
<gene>
    <name evidence="2" type="ORF">MVEN_00550500</name>
</gene>